<feature type="compositionally biased region" description="Polar residues" evidence="4">
    <location>
        <begin position="30"/>
        <end position="45"/>
    </location>
</feature>
<feature type="compositionally biased region" description="Low complexity" evidence="4">
    <location>
        <begin position="151"/>
        <end position="162"/>
    </location>
</feature>
<gene>
    <name evidence="7" type="ORF">MGCH7_ch7g357</name>
</gene>
<feature type="compositionally biased region" description="Polar residues" evidence="4">
    <location>
        <begin position="60"/>
        <end position="69"/>
    </location>
</feature>
<evidence type="ECO:0008006" key="8">
    <source>
        <dbReference type="Google" id="ProtNLM"/>
    </source>
</evidence>
<dbReference type="Pfam" id="PF00170">
    <property type="entry name" value="bZIP_1"/>
    <property type="match status" value="1"/>
</dbReference>
<dbReference type="AlphaFoldDB" id="Q2KGH8"/>
<evidence type="ECO:0000256" key="3">
    <source>
        <dbReference type="PROSITE-ProRule" id="PRU00266"/>
    </source>
</evidence>
<sequence length="357" mass="39151">MEYHHTHPGAAAYFPGAQPYQFIGMPPLTPSHSNSGPSEEFNSTPPKIPTQELYTDYNPHEQQFQTFESYTPAPFPQVPNPDPQQQPPQRHPQQTFPAPLTPPNAAAIHGHAHAAQILNGSPGGLVVSPPLQGPKEELTEQQRAPQLAPKTSSNTAGAGSNSAEEEESGLGTNKRKAQNRAAQRAFRERKERHVKDLEAKLADLEAAQQQAATENEKLKRDLQKISTENEILRATSHSERAQVAPHRTAMGRRPLETGPMRYNPTDFYSDVLDGHDNKTFSHRISLSSDGERLYDAGATWDLIVNHDLYKQGLVDVAEISNSLKGLAKCDGQGPVFKESDIVTAIERSVANGSDTLI</sequence>
<dbReference type="GO" id="GO:0090575">
    <property type="term" value="C:RNA polymerase II transcription regulator complex"/>
    <property type="evidence" value="ECO:0007669"/>
    <property type="project" value="TreeGrafter"/>
</dbReference>
<protein>
    <recommendedName>
        <fullName evidence="8">BZIP domain-containing protein</fullName>
    </recommendedName>
</protein>
<dbReference type="PROSITE" id="PS00036">
    <property type="entry name" value="BZIP_BASIC"/>
    <property type="match status" value="1"/>
</dbReference>
<evidence type="ECO:0000313" key="7">
    <source>
        <dbReference type="EMBL" id="EAQ70950.1"/>
    </source>
</evidence>
<dbReference type="InterPro" id="IPR046347">
    <property type="entry name" value="bZIP_sf"/>
</dbReference>
<evidence type="ECO:0000259" key="6">
    <source>
        <dbReference type="PROSITE" id="PS50217"/>
    </source>
</evidence>
<feature type="compositionally biased region" description="Pro residues" evidence="4">
    <location>
        <begin position="73"/>
        <end position="90"/>
    </location>
</feature>
<dbReference type="SUPFAM" id="SSF57959">
    <property type="entry name" value="Leucine zipper domain"/>
    <property type="match status" value="1"/>
</dbReference>
<dbReference type="InterPro" id="IPR050936">
    <property type="entry name" value="AP-1-like"/>
</dbReference>
<comment type="subcellular location">
    <subcellularLocation>
        <location evidence="1">Nucleus</location>
    </subcellularLocation>
</comment>
<dbReference type="PROSITE" id="PS50137">
    <property type="entry name" value="DS_RBD"/>
    <property type="match status" value="1"/>
</dbReference>
<proteinExistence type="predicted"/>
<dbReference type="SMART" id="SM00338">
    <property type="entry name" value="BRLZ"/>
    <property type="match status" value="1"/>
</dbReference>
<evidence type="ECO:0000256" key="1">
    <source>
        <dbReference type="ARBA" id="ARBA00004123"/>
    </source>
</evidence>
<evidence type="ECO:0000256" key="2">
    <source>
        <dbReference type="ARBA" id="ARBA00023242"/>
    </source>
</evidence>
<dbReference type="Gene3D" id="1.20.5.170">
    <property type="match status" value="1"/>
</dbReference>
<evidence type="ECO:0000256" key="4">
    <source>
        <dbReference type="SAM" id="MobiDB-lite"/>
    </source>
</evidence>
<dbReference type="PANTHER" id="PTHR40621">
    <property type="entry name" value="TRANSCRIPTION FACTOR KAPC-RELATED"/>
    <property type="match status" value="1"/>
</dbReference>
<dbReference type="Gene3D" id="1.10.238.100">
    <property type="entry name" value="YAP1 redox domain. Chain B"/>
    <property type="match status" value="1"/>
</dbReference>
<dbReference type="EMBL" id="CM000230">
    <property type="protein sequence ID" value="EAQ70950.1"/>
    <property type="molecule type" value="Genomic_DNA"/>
</dbReference>
<dbReference type="InterPro" id="IPR014720">
    <property type="entry name" value="dsRBD_dom"/>
</dbReference>
<feature type="domain" description="DRBM" evidence="5">
    <location>
        <begin position="168"/>
        <end position="191"/>
    </location>
</feature>
<feature type="region of interest" description="Disordered" evidence="4">
    <location>
        <begin position="238"/>
        <end position="261"/>
    </location>
</feature>
<keyword evidence="2" id="KW-0539">Nucleus</keyword>
<evidence type="ECO:0000259" key="5">
    <source>
        <dbReference type="PROSITE" id="PS50137"/>
    </source>
</evidence>
<dbReference type="GO" id="GO:0000976">
    <property type="term" value="F:transcription cis-regulatory region binding"/>
    <property type="evidence" value="ECO:0007669"/>
    <property type="project" value="InterPro"/>
</dbReference>
<dbReference type="CDD" id="cd14688">
    <property type="entry name" value="bZIP_YAP"/>
    <property type="match status" value="1"/>
</dbReference>
<reference evidence="7" key="1">
    <citation type="submission" date="2005-01" db="EMBL/GenBank/DDBJ databases">
        <title>The sequence of Magnaporthe grisea chromosome 7.</title>
        <authorList>
            <person name="Thon M.R."/>
            <person name="Pan H."/>
            <person name="Diener A."/>
            <person name="Papalas J."/>
            <person name="Taro A."/>
            <person name="Mitchell T."/>
            <person name="Dean R.A."/>
        </authorList>
    </citation>
    <scope>NUCLEOTIDE SEQUENCE</scope>
    <source>
        <strain evidence="7">70-15</strain>
    </source>
</reference>
<dbReference type="InterPro" id="IPR004827">
    <property type="entry name" value="bZIP"/>
</dbReference>
<dbReference type="PROSITE" id="PS50217">
    <property type="entry name" value="BZIP"/>
    <property type="match status" value="1"/>
</dbReference>
<dbReference type="GO" id="GO:0001228">
    <property type="term" value="F:DNA-binding transcription activator activity, RNA polymerase II-specific"/>
    <property type="evidence" value="ECO:0007669"/>
    <property type="project" value="TreeGrafter"/>
</dbReference>
<feature type="region of interest" description="Disordered" evidence="4">
    <location>
        <begin position="24"/>
        <end position="105"/>
    </location>
</feature>
<name>Q2KGH8_PYRO7</name>
<feature type="region of interest" description="Disordered" evidence="4">
    <location>
        <begin position="119"/>
        <end position="192"/>
    </location>
</feature>
<accession>Q2KGH8</accession>
<dbReference type="GO" id="GO:0003723">
    <property type="term" value="F:RNA binding"/>
    <property type="evidence" value="ECO:0007669"/>
    <property type="project" value="UniProtKB-UniRule"/>
</dbReference>
<feature type="domain" description="BZIP" evidence="6">
    <location>
        <begin position="174"/>
        <end position="232"/>
    </location>
</feature>
<organism evidence="7">
    <name type="scientific">Pyricularia oryzae (strain 70-15 / ATCC MYA-4617 / FGSC 8958)</name>
    <name type="common">Rice blast fungus</name>
    <name type="synonym">Magnaporthe oryzae</name>
    <dbReference type="NCBI Taxonomy" id="242507"/>
    <lineage>
        <taxon>Eukaryota</taxon>
        <taxon>Fungi</taxon>
        <taxon>Dikarya</taxon>
        <taxon>Ascomycota</taxon>
        <taxon>Pezizomycotina</taxon>
        <taxon>Sordariomycetes</taxon>
        <taxon>Sordariomycetidae</taxon>
        <taxon>Magnaporthales</taxon>
        <taxon>Pyriculariaceae</taxon>
        <taxon>Pyricularia</taxon>
    </lineage>
</organism>
<dbReference type="PANTHER" id="PTHR40621:SF8">
    <property type="entry name" value="AP-1-LIKE TRANSCRIPTION FACTOR YAP3"/>
    <property type="match status" value="1"/>
</dbReference>
<keyword evidence="3" id="KW-0694">RNA-binding</keyword>